<keyword evidence="1" id="KW-0732">Signal</keyword>
<dbReference type="EMBL" id="FNVS01000003">
    <property type="protein sequence ID" value="SEF60735.1"/>
    <property type="molecule type" value="Genomic_DNA"/>
</dbReference>
<evidence type="ECO:0000313" key="3">
    <source>
        <dbReference type="EMBL" id="SEF60735.1"/>
    </source>
</evidence>
<accession>A0A8G2BUT0</accession>
<dbReference type="AlphaFoldDB" id="A0A8G2BUT0"/>
<protein>
    <recommendedName>
        <fullName evidence="2">DUF6383 domain-containing protein</fullName>
    </recommendedName>
</protein>
<proteinExistence type="predicted"/>
<dbReference type="Proteomes" id="UP000236725">
    <property type="component" value="Unassembled WGS sequence"/>
</dbReference>
<sequence>MNKRFSTLLAIALMAGGLSASAQSVDKYTPDGVLATGIQPTKNYYHIKAVGTDTYLTATRDAAGSDSIATMYPQSGAFSCSAALDSAMWQIDLTVGVDSVFSFTNKVTGAKLSVAKEGTAVVKDGISSWAWKTTAGGYITNGSSLRVDTLSTSVDGIPAHTVVVTKDGKFGDEAVAGVAWMIVKADKKVALSAEDLNGMNGGYFNLAFGNDAAVNPFTKYKIEAIAICEGGDATYTDSVMFRAIGADAIKNDWTGKAGNDSLFIVSDTLSLHSAPAGASWSADKAGYKFALDTLVRKGQKGGIFNAVEGDTLAANGRDLSTYKFLVTACKDRIAGDSLIIATSVSKGVSADPHTDFINTKGVSTDVVVGISNDATGTKIVTTLESETNTLIEFPQGSKYTGLDDSKKYFIQYTGGTNKGKYFVVAFTKDQNAPATGVAASASPLVPATQWAVKKLTSGNYTIFNREFASKTFRLNQPIYEAGDAGYKTSADDKNTFKFIEVGTTDEYVGYKHFTPVELGTSSVALNFNTSFGDDVPVYLKDKDSILYAAKGETAVSFKLAEANGGAATYGDKLKRQAYFLKEFLGDRVLGKDANGNLKLTKRLDGTRDTVAVLLRATEVANKYQLVVLNGQDVYTDDKKTFNNEVDMAGDSLVATAGGTEGKLFTEKLSSLLAGSFSVEFPDLPDFVNVTEDKPAHMVIRSTANNSLAITMGAKGAALLKSTSDLKADSYSEDNLKMYVDTAIMTDAAKPTYYICTTQGVDSEDVEAGVANYLSIKDGKVSFVAGKQFGLNGVDSLLVGDDKEYAPKAQFLFANTKTEGQYKIYNEASNSYLAQKNGVIVVADVDDALPFTTEVVDTPTGNESTEANTISVVAGEGNVTVYGAAGKKVTVSNVLGQKTTIVATSDSEVIAAPQGVVIIAVEGEAAVKAVVK</sequence>
<keyword evidence="4" id="KW-1185">Reference proteome</keyword>
<comment type="caution">
    <text evidence="3">The sequence shown here is derived from an EMBL/GenBank/DDBJ whole genome shotgun (WGS) entry which is preliminary data.</text>
</comment>
<evidence type="ECO:0000313" key="4">
    <source>
        <dbReference type="Proteomes" id="UP000236725"/>
    </source>
</evidence>
<dbReference type="InterPro" id="IPR045963">
    <property type="entry name" value="DUF6383"/>
</dbReference>
<dbReference type="Pfam" id="PF19910">
    <property type="entry name" value="DUF6383"/>
    <property type="match status" value="1"/>
</dbReference>
<feature type="chain" id="PRO_5034477078" description="DUF6383 domain-containing protein" evidence="1">
    <location>
        <begin position="23"/>
        <end position="931"/>
    </location>
</feature>
<reference evidence="3 4" key="1">
    <citation type="submission" date="2016-10" db="EMBL/GenBank/DDBJ databases">
        <authorList>
            <person name="Varghese N."/>
            <person name="Submissions S."/>
        </authorList>
    </citation>
    <scope>NUCLEOTIDE SEQUENCE [LARGE SCALE GENOMIC DNA]</scope>
    <source>
        <strain evidence="3 4">DSM 29073</strain>
    </source>
</reference>
<feature type="signal peptide" evidence="1">
    <location>
        <begin position="1"/>
        <end position="22"/>
    </location>
</feature>
<dbReference type="RefSeq" id="WP_146059442.1">
    <property type="nucleotide sequence ID" value="NZ_FNVS01000003.1"/>
</dbReference>
<name>A0A8G2BUT0_9BACT</name>
<gene>
    <name evidence="3" type="ORF">SAMN05444001_103110</name>
</gene>
<organism evidence="3 4">
    <name type="scientific">Parabacteroides chinchillae</name>
    <dbReference type="NCBI Taxonomy" id="871327"/>
    <lineage>
        <taxon>Bacteria</taxon>
        <taxon>Pseudomonadati</taxon>
        <taxon>Bacteroidota</taxon>
        <taxon>Bacteroidia</taxon>
        <taxon>Bacteroidales</taxon>
        <taxon>Tannerellaceae</taxon>
        <taxon>Parabacteroides</taxon>
    </lineage>
</organism>
<evidence type="ECO:0000259" key="2">
    <source>
        <dbReference type="Pfam" id="PF19910"/>
    </source>
</evidence>
<evidence type="ECO:0000256" key="1">
    <source>
        <dbReference type="SAM" id="SignalP"/>
    </source>
</evidence>
<feature type="domain" description="DUF6383" evidence="2">
    <location>
        <begin position="858"/>
        <end position="930"/>
    </location>
</feature>